<dbReference type="Proteomes" id="UP000814140">
    <property type="component" value="Unassembled WGS sequence"/>
</dbReference>
<dbReference type="EMBL" id="MU277214">
    <property type="protein sequence ID" value="KAI0061176.1"/>
    <property type="molecule type" value="Genomic_DNA"/>
</dbReference>
<name>A0ACB8SZM0_9AGAM</name>
<reference evidence="1" key="2">
    <citation type="journal article" date="2022" name="New Phytol.">
        <title>Evolutionary transition to the ectomycorrhizal habit in the genomes of a hyperdiverse lineage of mushroom-forming fungi.</title>
        <authorList>
            <person name="Looney B."/>
            <person name="Miyauchi S."/>
            <person name="Morin E."/>
            <person name="Drula E."/>
            <person name="Courty P.E."/>
            <person name="Kohler A."/>
            <person name="Kuo A."/>
            <person name="LaButti K."/>
            <person name="Pangilinan J."/>
            <person name="Lipzen A."/>
            <person name="Riley R."/>
            <person name="Andreopoulos W."/>
            <person name="He G."/>
            <person name="Johnson J."/>
            <person name="Nolan M."/>
            <person name="Tritt A."/>
            <person name="Barry K.W."/>
            <person name="Grigoriev I.V."/>
            <person name="Nagy L.G."/>
            <person name="Hibbett D."/>
            <person name="Henrissat B."/>
            <person name="Matheny P.B."/>
            <person name="Labbe J."/>
            <person name="Martin F.M."/>
        </authorList>
    </citation>
    <scope>NUCLEOTIDE SEQUENCE</scope>
    <source>
        <strain evidence="1">HHB10654</strain>
    </source>
</reference>
<reference evidence="1" key="1">
    <citation type="submission" date="2021-03" db="EMBL/GenBank/DDBJ databases">
        <authorList>
            <consortium name="DOE Joint Genome Institute"/>
            <person name="Ahrendt S."/>
            <person name="Looney B.P."/>
            <person name="Miyauchi S."/>
            <person name="Morin E."/>
            <person name="Drula E."/>
            <person name="Courty P.E."/>
            <person name="Chicoki N."/>
            <person name="Fauchery L."/>
            <person name="Kohler A."/>
            <person name="Kuo A."/>
            <person name="Labutti K."/>
            <person name="Pangilinan J."/>
            <person name="Lipzen A."/>
            <person name="Riley R."/>
            <person name="Andreopoulos W."/>
            <person name="He G."/>
            <person name="Johnson J."/>
            <person name="Barry K.W."/>
            <person name="Grigoriev I.V."/>
            <person name="Nagy L."/>
            <person name="Hibbett D."/>
            <person name="Henrissat B."/>
            <person name="Matheny P.B."/>
            <person name="Labbe J."/>
            <person name="Martin F."/>
        </authorList>
    </citation>
    <scope>NUCLEOTIDE SEQUENCE</scope>
    <source>
        <strain evidence="1">HHB10654</strain>
    </source>
</reference>
<proteinExistence type="predicted"/>
<comment type="caution">
    <text evidence="1">The sequence shown here is derived from an EMBL/GenBank/DDBJ whole genome shotgun (WGS) entry which is preliminary data.</text>
</comment>
<protein>
    <submittedName>
        <fullName evidence="1">Uncharacterized protein</fullName>
    </submittedName>
</protein>
<accession>A0ACB8SZM0</accession>
<gene>
    <name evidence="1" type="ORF">BV25DRAFT_1805904</name>
</gene>
<keyword evidence="2" id="KW-1185">Reference proteome</keyword>
<sequence length="390" mass="43996">MSGTVSLAALFGSLQLRGPVSPLLTLICHVDIHQSILDDCSPATLLRISWTCKCAHTAIRDYMGRAFDINRHLSAWFPDPIAFRALQARTTMLISGSNALQYLNRWFYPGSDLDVYVPLRHIHEVAGWLNNIGYVFTPHNGQLEADDFAEAVGDMEESLAHRAVGIYRMRGVAGVFNFVKPAEGDNAGKKIQLIVVSRAAAEVILNFHSTCVMNVISYSHAYSLFPHATFESREALLCREDEAIPPEVLVKYTTRGWKLFPTRPERTMDPSFVPGSRWIDDRLSWVLPLPTVGVVPADFPPDPIAQTNWQLEYRFDTRDVTPDPLQYDFTERAVMRYSLIKSPFLKHIYTLTDELLVLAVSGAMEGVSSAWTKTKIRLGRPWLRNEDMPK</sequence>
<evidence type="ECO:0000313" key="1">
    <source>
        <dbReference type="EMBL" id="KAI0061176.1"/>
    </source>
</evidence>
<evidence type="ECO:0000313" key="2">
    <source>
        <dbReference type="Proteomes" id="UP000814140"/>
    </source>
</evidence>
<organism evidence="1 2">
    <name type="scientific">Artomyces pyxidatus</name>
    <dbReference type="NCBI Taxonomy" id="48021"/>
    <lineage>
        <taxon>Eukaryota</taxon>
        <taxon>Fungi</taxon>
        <taxon>Dikarya</taxon>
        <taxon>Basidiomycota</taxon>
        <taxon>Agaricomycotina</taxon>
        <taxon>Agaricomycetes</taxon>
        <taxon>Russulales</taxon>
        <taxon>Auriscalpiaceae</taxon>
        <taxon>Artomyces</taxon>
    </lineage>
</organism>